<dbReference type="AlphaFoldDB" id="A0A1B7TIW7"/>
<comment type="caution">
    <text evidence="3">The sequence shown here is derived from an EMBL/GenBank/DDBJ whole genome shotgun (WGS) entry which is preliminary data.</text>
</comment>
<protein>
    <submittedName>
        <fullName evidence="3">Uncharacterized protein</fullName>
    </submittedName>
</protein>
<dbReference type="EMBL" id="LXPE01000003">
    <property type="protein sequence ID" value="OBA28585.1"/>
    <property type="molecule type" value="Genomic_DNA"/>
</dbReference>
<feature type="compositionally biased region" description="Low complexity" evidence="2">
    <location>
        <begin position="261"/>
        <end position="274"/>
    </location>
</feature>
<evidence type="ECO:0000313" key="3">
    <source>
        <dbReference type="EMBL" id="OBA28585.1"/>
    </source>
</evidence>
<sequence length="274" mass="32113">MESLESLVNQLNIEVEQKDCFELGLFTATNHIIEKIFFPFFEAILNNLKSTKNKNKNNHKRINALELKIDDLYNKFFNLYLPETESEEPKTTSLSFVQKLEFFFKEIELLQSELIVFQSSCTFEYISLLQCNKTYKRMLKEKNHKILKQNSNNNNQHNGTAFSMSSNSDITPNEKMCISLMKSLSISAPYIKKRAKQTSIFDLYNPLIKELSHNKSNKKCNFLTKQEMYDSTNKKTLKNRYIKKTENIDLTDESNSESEQEQQSMESLLVESHM</sequence>
<proteinExistence type="predicted"/>
<dbReference type="Proteomes" id="UP000092321">
    <property type="component" value="Unassembled WGS sequence"/>
</dbReference>
<feature type="coiled-coil region" evidence="1">
    <location>
        <begin position="48"/>
        <end position="75"/>
    </location>
</feature>
<keyword evidence="1" id="KW-0175">Coiled coil</keyword>
<name>A0A1B7TIW7_9ASCO</name>
<feature type="region of interest" description="Disordered" evidence="2">
    <location>
        <begin position="248"/>
        <end position="274"/>
    </location>
</feature>
<feature type="compositionally biased region" description="Acidic residues" evidence="2">
    <location>
        <begin position="249"/>
        <end position="260"/>
    </location>
</feature>
<evidence type="ECO:0000256" key="2">
    <source>
        <dbReference type="SAM" id="MobiDB-lite"/>
    </source>
</evidence>
<keyword evidence="4" id="KW-1185">Reference proteome</keyword>
<organism evidence="3 4">
    <name type="scientific">Hanseniaspora valbyensis NRRL Y-1626</name>
    <dbReference type="NCBI Taxonomy" id="766949"/>
    <lineage>
        <taxon>Eukaryota</taxon>
        <taxon>Fungi</taxon>
        <taxon>Dikarya</taxon>
        <taxon>Ascomycota</taxon>
        <taxon>Saccharomycotina</taxon>
        <taxon>Saccharomycetes</taxon>
        <taxon>Saccharomycodales</taxon>
        <taxon>Saccharomycodaceae</taxon>
        <taxon>Hanseniaspora</taxon>
    </lineage>
</organism>
<accession>A0A1B7TIW7</accession>
<reference evidence="4" key="1">
    <citation type="journal article" date="2016" name="Proc. Natl. Acad. Sci. U.S.A.">
        <title>Comparative genomics of biotechnologically important yeasts.</title>
        <authorList>
            <person name="Riley R."/>
            <person name="Haridas S."/>
            <person name="Wolfe K.H."/>
            <person name="Lopes M.R."/>
            <person name="Hittinger C.T."/>
            <person name="Goeker M."/>
            <person name="Salamov A.A."/>
            <person name="Wisecaver J.H."/>
            <person name="Long T.M."/>
            <person name="Calvey C.H."/>
            <person name="Aerts A.L."/>
            <person name="Barry K.W."/>
            <person name="Choi C."/>
            <person name="Clum A."/>
            <person name="Coughlan A.Y."/>
            <person name="Deshpande S."/>
            <person name="Douglass A.P."/>
            <person name="Hanson S.J."/>
            <person name="Klenk H.-P."/>
            <person name="LaButti K.M."/>
            <person name="Lapidus A."/>
            <person name="Lindquist E.A."/>
            <person name="Lipzen A.M."/>
            <person name="Meier-Kolthoff J.P."/>
            <person name="Ohm R.A."/>
            <person name="Otillar R.P."/>
            <person name="Pangilinan J.L."/>
            <person name="Peng Y."/>
            <person name="Rokas A."/>
            <person name="Rosa C.A."/>
            <person name="Scheuner C."/>
            <person name="Sibirny A.A."/>
            <person name="Slot J.C."/>
            <person name="Stielow J.B."/>
            <person name="Sun H."/>
            <person name="Kurtzman C.P."/>
            <person name="Blackwell M."/>
            <person name="Grigoriev I.V."/>
            <person name="Jeffries T.W."/>
        </authorList>
    </citation>
    <scope>NUCLEOTIDE SEQUENCE [LARGE SCALE GENOMIC DNA]</scope>
    <source>
        <strain evidence="4">NRRL Y-1626</strain>
    </source>
</reference>
<gene>
    <name evidence="3" type="ORF">HANVADRAFT_51466</name>
</gene>
<evidence type="ECO:0000313" key="4">
    <source>
        <dbReference type="Proteomes" id="UP000092321"/>
    </source>
</evidence>
<evidence type="ECO:0000256" key="1">
    <source>
        <dbReference type="SAM" id="Coils"/>
    </source>
</evidence>